<dbReference type="InterPro" id="IPR036188">
    <property type="entry name" value="FAD/NAD-bd_sf"/>
</dbReference>
<comment type="caution">
    <text evidence="6">The sequence shown here is derived from an EMBL/GenBank/DDBJ whole genome shotgun (WGS) entry which is preliminary data.</text>
</comment>
<dbReference type="InterPro" id="IPR050641">
    <property type="entry name" value="RIFMO-like"/>
</dbReference>
<evidence type="ECO:0000313" key="7">
    <source>
        <dbReference type="Proteomes" id="UP000724874"/>
    </source>
</evidence>
<dbReference type="AlphaFoldDB" id="A0A9P5N7N7"/>
<dbReference type="OrthoDB" id="2690153at2759"/>
<evidence type="ECO:0000256" key="4">
    <source>
        <dbReference type="ARBA" id="ARBA00023002"/>
    </source>
</evidence>
<dbReference type="GO" id="GO:0016709">
    <property type="term" value="F:oxidoreductase activity, acting on paired donors, with incorporation or reduction of molecular oxygen, NAD(P)H as one donor, and incorporation of one atom of oxygen"/>
    <property type="evidence" value="ECO:0007669"/>
    <property type="project" value="UniProtKB-ARBA"/>
</dbReference>
<dbReference type="Proteomes" id="UP000724874">
    <property type="component" value="Unassembled WGS sequence"/>
</dbReference>
<name>A0A9P5N7N7_GYMJU</name>
<gene>
    <name evidence="6" type="ORF">CPB84DRAFT_1693272</name>
</gene>
<reference evidence="6" key="1">
    <citation type="submission" date="2020-11" db="EMBL/GenBank/DDBJ databases">
        <authorList>
            <consortium name="DOE Joint Genome Institute"/>
            <person name="Ahrendt S."/>
            <person name="Riley R."/>
            <person name="Andreopoulos W."/>
            <person name="LaButti K."/>
            <person name="Pangilinan J."/>
            <person name="Ruiz-duenas F.J."/>
            <person name="Barrasa J.M."/>
            <person name="Sanchez-Garcia M."/>
            <person name="Camarero S."/>
            <person name="Miyauchi S."/>
            <person name="Serrano A."/>
            <person name="Linde D."/>
            <person name="Babiker R."/>
            <person name="Drula E."/>
            <person name="Ayuso-Fernandez I."/>
            <person name="Pacheco R."/>
            <person name="Padilla G."/>
            <person name="Ferreira P."/>
            <person name="Barriuso J."/>
            <person name="Kellner H."/>
            <person name="Castanera R."/>
            <person name="Alfaro M."/>
            <person name="Ramirez L."/>
            <person name="Pisabarro A.G."/>
            <person name="Kuo A."/>
            <person name="Tritt A."/>
            <person name="Lipzen A."/>
            <person name="He G."/>
            <person name="Yan M."/>
            <person name="Ng V."/>
            <person name="Cullen D."/>
            <person name="Martin F."/>
            <person name="Rosso M.-N."/>
            <person name="Henrissat B."/>
            <person name="Hibbett D."/>
            <person name="Martinez A.T."/>
            <person name="Grigoriev I.V."/>
        </authorList>
    </citation>
    <scope>NUCLEOTIDE SEQUENCE</scope>
    <source>
        <strain evidence="6">AH 44721</strain>
    </source>
</reference>
<dbReference type="PRINTS" id="PR00420">
    <property type="entry name" value="RNGMNOXGNASE"/>
</dbReference>
<comment type="cofactor">
    <cofactor evidence="1">
        <name>FAD</name>
        <dbReference type="ChEBI" id="CHEBI:57692"/>
    </cofactor>
</comment>
<keyword evidence="4" id="KW-0560">Oxidoreductase</keyword>
<protein>
    <submittedName>
        <fullName evidence="6">FAD binding domain-containing protein</fullName>
    </submittedName>
</protein>
<dbReference type="Gene3D" id="3.50.50.60">
    <property type="entry name" value="FAD/NAD(P)-binding domain"/>
    <property type="match status" value="1"/>
</dbReference>
<evidence type="ECO:0000256" key="3">
    <source>
        <dbReference type="ARBA" id="ARBA00022827"/>
    </source>
</evidence>
<keyword evidence="3" id="KW-0274">FAD</keyword>
<evidence type="ECO:0000256" key="2">
    <source>
        <dbReference type="ARBA" id="ARBA00022630"/>
    </source>
</evidence>
<dbReference type="Gene3D" id="3.30.70.2450">
    <property type="match status" value="1"/>
</dbReference>
<dbReference type="EMBL" id="JADNYJ010000364">
    <property type="protein sequence ID" value="KAF8870307.1"/>
    <property type="molecule type" value="Genomic_DNA"/>
</dbReference>
<organism evidence="6 7">
    <name type="scientific">Gymnopilus junonius</name>
    <name type="common">Spectacular rustgill mushroom</name>
    <name type="synonym">Gymnopilus spectabilis subsp. junonius</name>
    <dbReference type="NCBI Taxonomy" id="109634"/>
    <lineage>
        <taxon>Eukaryota</taxon>
        <taxon>Fungi</taxon>
        <taxon>Dikarya</taxon>
        <taxon>Basidiomycota</taxon>
        <taxon>Agaricomycotina</taxon>
        <taxon>Agaricomycetes</taxon>
        <taxon>Agaricomycetidae</taxon>
        <taxon>Agaricales</taxon>
        <taxon>Agaricineae</taxon>
        <taxon>Hymenogastraceae</taxon>
        <taxon>Gymnopilus</taxon>
    </lineage>
</organism>
<dbReference type="InterPro" id="IPR002938">
    <property type="entry name" value="FAD-bd"/>
</dbReference>
<keyword evidence="2" id="KW-0285">Flavoprotein</keyword>
<proteinExistence type="predicted"/>
<dbReference type="PANTHER" id="PTHR43004:SF19">
    <property type="entry name" value="BINDING MONOOXYGENASE, PUTATIVE (JCVI)-RELATED"/>
    <property type="match status" value="1"/>
</dbReference>
<accession>A0A9P5N7N7</accession>
<evidence type="ECO:0000313" key="6">
    <source>
        <dbReference type="EMBL" id="KAF8870307.1"/>
    </source>
</evidence>
<dbReference type="SUPFAM" id="SSF51905">
    <property type="entry name" value="FAD/NAD(P)-binding domain"/>
    <property type="match status" value="1"/>
</dbReference>
<keyword evidence="7" id="KW-1185">Reference proteome</keyword>
<dbReference type="Pfam" id="PF01494">
    <property type="entry name" value="FAD_binding_3"/>
    <property type="match status" value="1"/>
</dbReference>
<dbReference type="GO" id="GO:0071949">
    <property type="term" value="F:FAD binding"/>
    <property type="evidence" value="ECO:0007669"/>
    <property type="project" value="InterPro"/>
</dbReference>
<feature type="domain" description="FAD-binding" evidence="5">
    <location>
        <begin position="7"/>
        <end position="347"/>
    </location>
</feature>
<sequence length="549" mass="60234">MPANPEKTQVLVIGAGPTGLTMALYLAKHDINVRIIEQYPAEHGGARGTAILELLAIMGADKDLFEIATGPLQMAVYGTDGKTILKAFDWSEAAEDSPTIPFRRTASIGQAQLEAILHRHVKQFGCEIEFGKKLLDITQDGDKVTAKVLADGTEHLIDCDYLVAADGAKGRSRRLVGALFIGETKEADRLWTANVEVPGFSREYWHRWGDFSKAATSLKPINPAPLFHMQSLGPALPKDIPKDLNGTQELFNSIAGRDDIKIEKAEYISEWTANIRMSDKFAVGCMFLSGDVAHCHSPMGGQGTNTAMQDAFNLAWKLVLVLNKKTSVGLLASYEAERMPVVAEMLNLSTALHARVFPHIPATAFETPRPKDSEPDPMQCSKKLLQLGVNYRWSDIVFDERYNGQSTLEKNPYNVTDKRIRAGDRAPFIGNLVGEKITDLFTLLKEAPSHVVLIFPSSASSKLENLASIQGIIHAGLVQIAVIVEDRAPYADDTRSVKYLVDTTGKAREAYVSDTRTTYAIIRPDGIIGGYSFRVDGIVEYCSRLGVVI</sequence>
<evidence type="ECO:0000256" key="1">
    <source>
        <dbReference type="ARBA" id="ARBA00001974"/>
    </source>
</evidence>
<evidence type="ECO:0000259" key="5">
    <source>
        <dbReference type="Pfam" id="PF01494"/>
    </source>
</evidence>
<dbReference type="PANTHER" id="PTHR43004">
    <property type="entry name" value="TRK SYSTEM POTASSIUM UPTAKE PROTEIN"/>
    <property type="match status" value="1"/>
</dbReference>